<gene>
    <name evidence="1" type="ORF">GS398_15565</name>
</gene>
<protein>
    <submittedName>
        <fullName evidence="1">Uncharacterized protein</fullName>
    </submittedName>
</protein>
<comment type="caution">
    <text evidence="1">The sequence shown here is derived from an EMBL/GenBank/DDBJ whole genome shotgun (WGS) entry which is preliminary data.</text>
</comment>
<accession>A0A7K1Y131</accession>
<dbReference type="EMBL" id="WVHS01000003">
    <property type="protein sequence ID" value="MXV16719.1"/>
    <property type="molecule type" value="Genomic_DNA"/>
</dbReference>
<proteinExistence type="predicted"/>
<organism evidence="1 2">
    <name type="scientific">Hufsiella ginkgonis</name>
    <dbReference type="NCBI Taxonomy" id="2695274"/>
    <lineage>
        <taxon>Bacteria</taxon>
        <taxon>Pseudomonadati</taxon>
        <taxon>Bacteroidota</taxon>
        <taxon>Sphingobacteriia</taxon>
        <taxon>Sphingobacteriales</taxon>
        <taxon>Sphingobacteriaceae</taxon>
        <taxon>Hufsiella</taxon>
    </lineage>
</organism>
<keyword evidence="2" id="KW-1185">Reference proteome</keyword>
<evidence type="ECO:0000313" key="1">
    <source>
        <dbReference type="EMBL" id="MXV16719.1"/>
    </source>
</evidence>
<evidence type="ECO:0000313" key="2">
    <source>
        <dbReference type="Proteomes" id="UP000451233"/>
    </source>
</evidence>
<reference evidence="1 2" key="1">
    <citation type="submission" date="2019-11" db="EMBL/GenBank/DDBJ databases">
        <title>Pedobacter sp. HMF7056 Genome sequencing and assembly.</title>
        <authorList>
            <person name="Kang H."/>
            <person name="Kim H."/>
            <person name="Joh K."/>
        </authorList>
    </citation>
    <scope>NUCLEOTIDE SEQUENCE [LARGE SCALE GENOMIC DNA]</scope>
    <source>
        <strain evidence="1 2">HMF7056</strain>
    </source>
</reference>
<dbReference type="Proteomes" id="UP000451233">
    <property type="component" value="Unassembled WGS sequence"/>
</dbReference>
<dbReference type="RefSeq" id="WP_160907694.1">
    <property type="nucleotide sequence ID" value="NZ_WVHS01000003.1"/>
</dbReference>
<name>A0A7K1Y131_9SPHI</name>
<sequence>MIVVHNSTQENQGSIKKGIKTLKIVYTSFNIGIRVLPFIGTAPGIA</sequence>
<dbReference type="AlphaFoldDB" id="A0A7K1Y131"/>